<feature type="compositionally biased region" description="Gly residues" evidence="1">
    <location>
        <begin position="74"/>
        <end position="89"/>
    </location>
</feature>
<evidence type="ECO:0000256" key="1">
    <source>
        <dbReference type="SAM" id="MobiDB-lite"/>
    </source>
</evidence>
<dbReference type="STRING" id="4536.A0A0E0FKH8"/>
<dbReference type="AlphaFoldDB" id="A0A0E0FKH8"/>
<name>A0A0E0FKH8_ORYNI</name>
<organism evidence="2">
    <name type="scientific">Oryza nivara</name>
    <name type="common">Indian wild rice</name>
    <name type="synonym">Oryza sativa f. spontanea</name>
    <dbReference type="NCBI Taxonomy" id="4536"/>
    <lineage>
        <taxon>Eukaryota</taxon>
        <taxon>Viridiplantae</taxon>
        <taxon>Streptophyta</taxon>
        <taxon>Embryophyta</taxon>
        <taxon>Tracheophyta</taxon>
        <taxon>Spermatophyta</taxon>
        <taxon>Magnoliopsida</taxon>
        <taxon>Liliopsida</taxon>
        <taxon>Poales</taxon>
        <taxon>Poaceae</taxon>
        <taxon>BOP clade</taxon>
        <taxon>Oryzoideae</taxon>
        <taxon>Oryzeae</taxon>
        <taxon>Oryzinae</taxon>
        <taxon>Oryza</taxon>
    </lineage>
</organism>
<proteinExistence type="predicted"/>
<dbReference type="Proteomes" id="UP000006591">
    <property type="component" value="Chromosome 1"/>
</dbReference>
<feature type="region of interest" description="Disordered" evidence="1">
    <location>
        <begin position="11"/>
        <end position="90"/>
    </location>
</feature>
<reference evidence="2" key="2">
    <citation type="submission" date="2018-04" db="EMBL/GenBank/DDBJ databases">
        <title>OnivRS2 (Oryza nivara Reference Sequence Version 2).</title>
        <authorList>
            <person name="Zhang J."/>
            <person name="Kudrna D."/>
            <person name="Lee S."/>
            <person name="Talag J."/>
            <person name="Rajasekar S."/>
            <person name="Welchert J."/>
            <person name="Hsing Y.-I."/>
            <person name="Wing R.A."/>
        </authorList>
    </citation>
    <scope>NUCLEOTIDE SEQUENCE [LARGE SCALE GENOMIC DNA]</scope>
</reference>
<keyword evidence="3" id="KW-1185">Reference proteome</keyword>
<sequence>MIIKLSCLYLDDEPDGPRDVGADDEDGAEDDGVAAGVRGGLGGHGALDVGPVDGGRQGPDEGAPVERHEHGSGHAQGGSGHLGPAGAAGDGLHLQQRRQEEGRLLHFSLFFSTSPLSLPLSLHRLLSIHAPSTGSGSGICFLLRRPALPPPATFRPSVNSSSATPPPPARSGGSHLHRTANRRILRPLPPTAGVVHHLLHPLAPPPFPTLVD</sequence>
<dbReference type="EnsemblPlants" id="ONIVA01G14720.1">
    <property type="protein sequence ID" value="ONIVA01G14720.1"/>
    <property type="gene ID" value="ONIVA01G14720"/>
</dbReference>
<protein>
    <submittedName>
        <fullName evidence="2">Uncharacterized protein</fullName>
    </submittedName>
</protein>
<feature type="region of interest" description="Disordered" evidence="1">
    <location>
        <begin position="152"/>
        <end position="176"/>
    </location>
</feature>
<dbReference type="HOGENOM" id="CLU_1301432_0_0_1"/>
<feature type="compositionally biased region" description="Low complexity" evidence="1">
    <location>
        <begin position="154"/>
        <end position="163"/>
    </location>
</feature>
<accession>A0A0E0FKH8</accession>
<evidence type="ECO:0000313" key="2">
    <source>
        <dbReference type="EnsemblPlants" id="ONIVA01G14720.1"/>
    </source>
</evidence>
<dbReference type="Gramene" id="ONIVA01G14720.1">
    <property type="protein sequence ID" value="ONIVA01G14720.1"/>
    <property type="gene ID" value="ONIVA01G14720"/>
</dbReference>
<feature type="compositionally biased region" description="Acidic residues" evidence="1">
    <location>
        <begin position="22"/>
        <end position="32"/>
    </location>
</feature>
<reference evidence="2" key="1">
    <citation type="submission" date="2015-04" db="UniProtKB">
        <authorList>
            <consortium name="EnsemblPlants"/>
        </authorList>
    </citation>
    <scope>IDENTIFICATION</scope>
    <source>
        <strain evidence="2">SL10</strain>
    </source>
</reference>
<evidence type="ECO:0000313" key="3">
    <source>
        <dbReference type="Proteomes" id="UP000006591"/>
    </source>
</evidence>